<dbReference type="SUPFAM" id="SSF51197">
    <property type="entry name" value="Clavaminate synthase-like"/>
    <property type="match status" value="1"/>
</dbReference>
<proteinExistence type="inferred from homology"/>
<keyword evidence="2 5" id="KW-0479">Metal-binding</keyword>
<dbReference type="InterPro" id="IPR027443">
    <property type="entry name" value="IPNS-like_sf"/>
</dbReference>
<comment type="similarity">
    <text evidence="1 5">Belongs to the iron/ascorbate-dependent oxidoreductase family.</text>
</comment>
<evidence type="ECO:0000256" key="2">
    <source>
        <dbReference type="ARBA" id="ARBA00022723"/>
    </source>
</evidence>
<dbReference type="Proteomes" id="UP001293254">
    <property type="component" value="Unassembled WGS sequence"/>
</dbReference>
<comment type="caution">
    <text evidence="7">The sequence shown here is derived from an EMBL/GenBank/DDBJ whole genome shotgun (WGS) entry which is preliminary data.</text>
</comment>
<keyword evidence="8" id="KW-1185">Reference proteome</keyword>
<reference evidence="7" key="1">
    <citation type="submission" date="2020-06" db="EMBL/GenBank/DDBJ databases">
        <authorList>
            <person name="Li T."/>
            <person name="Hu X."/>
            <person name="Zhang T."/>
            <person name="Song X."/>
            <person name="Zhang H."/>
            <person name="Dai N."/>
            <person name="Sheng W."/>
            <person name="Hou X."/>
            <person name="Wei L."/>
        </authorList>
    </citation>
    <scope>NUCLEOTIDE SEQUENCE</scope>
    <source>
        <strain evidence="7">3651</strain>
        <tissue evidence="7">Leaf</tissue>
    </source>
</reference>
<dbReference type="Gene3D" id="2.60.120.330">
    <property type="entry name" value="B-lactam Antibiotic, Isopenicillin N Synthase, Chain"/>
    <property type="match status" value="1"/>
</dbReference>
<evidence type="ECO:0000313" key="7">
    <source>
        <dbReference type="EMBL" id="KAK4419743.1"/>
    </source>
</evidence>
<name>A0AAE1XYC0_9LAMI</name>
<dbReference type="GO" id="GO:0046872">
    <property type="term" value="F:metal ion binding"/>
    <property type="evidence" value="ECO:0007669"/>
    <property type="project" value="UniProtKB-KW"/>
</dbReference>
<dbReference type="InterPro" id="IPR005123">
    <property type="entry name" value="Oxoglu/Fe-dep_dioxygenase_dom"/>
</dbReference>
<gene>
    <name evidence="7" type="ORF">Salat_2387200</name>
</gene>
<evidence type="ECO:0000259" key="6">
    <source>
        <dbReference type="PROSITE" id="PS51471"/>
    </source>
</evidence>
<evidence type="ECO:0000256" key="5">
    <source>
        <dbReference type="RuleBase" id="RU003682"/>
    </source>
</evidence>
<evidence type="ECO:0000313" key="8">
    <source>
        <dbReference type="Proteomes" id="UP001293254"/>
    </source>
</evidence>
<evidence type="ECO:0000256" key="1">
    <source>
        <dbReference type="ARBA" id="ARBA00008056"/>
    </source>
</evidence>
<dbReference type="Pfam" id="PF03171">
    <property type="entry name" value="2OG-FeII_Oxy"/>
    <property type="match status" value="1"/>
</dbReference>
<protein>
    <submittedName>
        <fullName evidence="7">1-aminocyclopropane-1-carboxylate oxidase10</fullName>
    </submittedName>
</protein>
<dbReference type="PROSITE" id="PS51471">
    <property type="entry name" value="FE2OG_OXY"/>
    <property type="match status" value="1"/>
</dbReference>
<reference evidence="7" key="2">
    <citation type="journal article" date="2024" name="Plant">
        <title>Genomic evolution and insights into agronomic trait innovations of Sesamum species.</title>
        <authorList>
            <person name="Miao H."/>
            <person name="Wang L."/>
            <person name="Qu L."/>
            <person name="Liu H."/>
            <person name="Sun Y."/>
            <person name="Le M."/>
            <person name="Wang Q."/>
            <person name="Wei S."/>
            <person name="Zheng Y."/>
            <person name="Lin W."/>
            <person name="Duan Y."/>
            <person name="Cao H."/>
            <person name="Xiong S."/>
            <person name="Wang X."/>
            <person name="Wei L."/>
            <person name="Li C."/>
            <person name="Ma Q."/>
            <person name="Ju M."/>
            <person name="Zhao R."/>
            <person name="Li G."/>
            <person name="Mu C."/>
            <person name="Tian Q."/>
            <person name="Mei H."/>
            <person name="Zhang T."/>
            <person name="Gao T."/>
            <person name="Zhang H."/>
        </authorList>
    </citation>
    <scope>NUCLEOTIDE SEQUENCE</scope>
    <source>
        <strain evidence="7">3651</strain>
    </source>
</reference>
<dbReference type="EMBL" id="JACGWO010000009">
    <property type="protein sequence ID" value="KAK4419743.1"/>
    <property type="molecule type" value="Genomic_DNA"/>
</dbReference>
<keyword evidence="4 5" id="KW-0408">Iron</keyword>
<organism evidence="7 8">
    <name type="scientific">Sesamum alatum</name>
    <dbReference type="NCBI Taxonomy" id="300844"/>
    <lineage>
        <taxon>Eukaryota</taxon>
        <taxon>Viridiplantae</taxon>
        <taxon>Streptophyta</taxon>
        <taxon>Embryophyta</taxon>
        <taxon>Tracheophyta</taxon>
        <taxon>Spermatophyta</taxon>
        <taxon>Magnoliopsida</taxon>
        <taxon>eudicotyledons</taxon>
        <taxon>Gunneridae</taxon>
        <taxon>Pentapetalae</taxon>
        <taxon>asterids</taxon>
        <taxon>lamiids</taxon>
        <taxon>Lamiales</taxon>
        <taxon>Pedaliaceae</taxon>
        <taxon>Sesamum</taxon>
    </lineage>
</organism>
<dbReference type="GO" id="GO:0051213">
    <property type="term" value="F:dioxygenase activity"/>
    <property type="evidence" value="ECO:0007669"/>
    <property type="project" value="UniProtKB-ARBA"/>
</dbReference>
<accession>A0AAE1XYC0</accession>
<sequence>MERVRFTSSVPKRETDAACWRDLLTIVYQDDELDPQVVPLACREEVQEYVKHMIPLRESMAGLLSEALGLSTDHLSNMECMKSEALACLYYPVCPEPDKTLGQLKHSDASFITLLMQDSVGGLQILHNNQWVDVPPVPGSFIANIGDLMQIISNDKFISAEHRVVAQPSDSRVSVACFFTPSTSAISKPLMPIKELVCDDSPAVYKEFLFMEYIQYALGRGQHVHSALPHFRIR</sequence>
<dbReference type="AlphaFoldDB" id="A0AAE1XYC0"/>
<dbReference type="PANTHER" id="PTHR10209">
    <property type="entry name" value="OXIDOREDUCTASE, 2OG-FE II OXYGENASE FAMILY PROTEIN"/>
    <property type="match status" value="1"/>
</dbReference>
<feature type="domain" description="Fe2OG dioxygenase" evidence="6">
    <location>
        <begin position="82"/>
        <end position="181"/>
    </location>
</feature>
<dbReference type="InterPro" id="IPR044861">
    <property type="entry name" value="IPNS-like_FE2OG_OXY"/>
</dbReference>
<dbReference type="PANTHER" id="PTHR10209:SF714">
    <property type="entry name" value="1-AMINOCYCLOPROPANE-1-CARBOXYLATE OXIDASE HOMOLOG 11-RELATED"/>
    <property type="match status" value="1"/>
</dbReference>
<evidence type="ECO:0000256" key="3">
    <source>
        <dbReference type="ARBA" id="ARBA00023002"/>
    </source>
</evidence>
<evidence type="ECO:0000256" key="4">
    <source>
        <dbReference type="ARBA" id="ARBA00023004"/>
    </source>
</evidence>
<keyword evidence="3 5" id="KW-0560">Oxidoreductase</keyword>